<sequence length="61" mass="6547">MVLAIICLLVALLSVVSVFRQLKYKNLLALVFSGVSALVFGFFSVMTITCNLMPHLGICGA</sequence>
<dbReference type="Pfam" id="PF10958">
    <property type="entry name" value="DUF2759"/>
    <property type="match status" value="1"/>
</dbReference>
<dbReference type="RefSeq" id="WP_368652079.1">
    <property type="nucleotide sequence ID" value="NZ_CP162599.1"/>
</dbReference>
<protein>
    <submittedName>
        <fullName evidence="2">DUF2759 domain-containing protein</fullName>
    </submittedName>
</protein>
<evidence type="ECO:0000256" key="1">
    <source>
        <dbReference type="SAM" id="Phobius"/>
    </source>
</evidence>
<reference evidence="2" key="1">
    <citation type="submission" date="2024-07" db="EMBL/GenBank/DDBJ databases">
        <title>Halotolerant mesophilic bacterium Ornithinibacillus sp. 4-3, sp. nov., isolated from soil.</title>
        <authorList>
            <person name="Sidarenka A.V."/>
            <person name="Guliayeva D.E."/>
            <person name="Leanovich S.I."/>
            <person name="Hileuskaya K.S."/>
            <person name="Akhremchuk A.E."/>
            <person name="Sikolenko M.A."/>
            <person name="Valentovich L.N."/>
        </authorList>
    </citation>
    <scope>NUCLEOTIDE SEQUENCE</scope>
    <source>
        <strain evidence="2">4-3</strain>
    </source>
</reference>
<gene>
    <name evidence="2" type="ORF">AB4Y30_09910</name>
</gene>
<keyword evidence="1" id="KW-0472">Membrane</keyword>
<accession>A0AB39HGM1</accession>
<keyword evidence="1" id="KW-0812">Transmembrane</keyword>
<feature type="transmembrane region" description="Helical" evidence="1">
    <location>
        <begin position="27"/>
        <end position="48"/>
    </location>
</feature>
<organism evidence="2">
    <name type="scientific">Ornithinibacillus sp. 4-3</name>
    <dbReference type="NCBI Taxonomy" id="3231488"/>
    <lineage>
        <taxon>Bacteria</taxon>
        <taxon>Bacillati</taxon>
        <taxon>Bacillota</taxon>
        <taxon>Bacilli</taxon>
        <taxon>Bacillales</taxon>
        <taxon>Bacillaceae</taxon>
        <taxon>Ornithinibacillus</taxon>
    </lineage>
</organism>
<dbReference type="EMBL" id="CP162599">
    <property type="protein sequence ID" value="XDK31351.1"/>
    <property type="molecule type" value="Genomic_DNA"/>
</dbReference>
<evidence type="ECO:0000313" key="2">
    <source>
        <dbReference type="EMBL" id="XDK31351.1"/>
    </source>
</evidence>
<proteinExistence type="predicted"/>
<name>A0AB39HGM1_9BACI</name>
<keyword evidence="1" id="KW-1133">Transmembrane helix</keyword>
<dbReference type="InterPro" id="IPR024490">
    <property type="entry name" value="DUF2759"/>
</dbReference>
<dbReference type="AlphaFoldDB" id="A0AB39HGM1"/>